<comment type="caution">
    <text evidence="10">The sequence shown here is derived from an EMBL/GenBank/DDBJ whole genome shotgun (WGS) entry which is preliminary data.</text>
</comment>
<evidence type="ECO:0000256" key="3">
    <source>
        <dbReference type="ARBA" id="ARBA00022714"/>
    </source>
</evidence>
<dbReference type="InterPro" id="IPR008333">
    <property type="entry name" value="Cbr1-like_FAD-bd_dom"/>
</dbReference>
<dbReference type="PRINTS" id="PR00410">
    <property type="entry name" value="PHEHYDRXLASE"/>
</dbReference>
<dbReference type="InterPro" id="IPR017927">
    <property type="entry name" value="FAD-bd_FR_type"/>
</dbReference>
<dbReference type="SUPFAM" id="SSF52343">
    <property type="entry name" value="Ferredoxin reductase-like, C-terminal NADP-linked domain"/>
    <property type="match status" value="1"/>
</dbReference>
<dbReference type="Gene3D" id="3.40.50.80">
    <property type="entry name" value="Nucleotide-binding domain of ferredoxin-NADP reductase (FNR) module"/>
    <property type="match status" value="1"/>
</dbReference>
<keyword evidence="3" id="KW-0001">2Fe-2S</keyword>
<evidence type="ECO:0000313" key="10">
    <source>
        <dbReference type="EMBL" id="OGE65224.1"/>
    </source>
</evidence>
<keyword evidence="8" id="KW-0411">Iron-sulfur</keyword>
<sequence>MRHSLTLEKIVAEASNVKSYHFLPNTVIEFKAGQFLKYFLSHPESDQRGVSRYFTISSAPQEKTIMMTTKFVPGDGSSFKQALLKLAPGDHIEAEGPSGSFTYQDHLQEVVFVAGGIGITPFRAILMDLDQQNINPPITLLYANRTSDASFKNLFAGLTKKHDRLKVDYVTGLITEDILKSYLINHPSAVFYLSGPEPMVESLKKSLENLGLPANQIKTDYFPGYEDEFTISPQLEKDEVAK</sequence>
<dbReference type="GO" id="GO:0016491">
    <property type="term" value="F:oxidoreductase activity"/>
    <property type="evidence" value="ECO:0007669"/>
    <property type="project" value="UniProtKB-KW"/>
</dbReference>
<dbReference type="GO" id="GO:0046872">
    <property type="term" value="F:metal ion binding"/>
    <property type="evidence" value="ECO:0007669"/>
    <property type="project" value="UniProtKB-KW"/>
</dbReference>
<dbReference type="CDD" id="cd00322">
    <property type="entry name" value="FNR_like"/>
    <property type="match status" value="1"/>
</dbReference>
<keyword evidence="7" id="KW-0408">Iron</keyword>
<dbReference type="Gene3D" id="2.40.30.10">
    <property type="entry name" value="Translation factors"/>
    <property type="match status" value="1"/>
</dbReference>
<evidence type="ECO:0000256" key="6">
    <source>
        <dbReference type="ARBA" id="ARBA00023002"/>
    </source>
</evidence>
<keyword evidence="4" id="KW-0479">Metal-binding</keyword>
<gene>
    <name evidence="10" type="ORF">A3B49_02220</name>
</gene>
<comment type="cofactor">
    <cofactor evidence="1">
        <name>FAD</name>
        <dbReference type="ChEBI" id="CHEBI:57692"/>
    </cofactor>
</comment>
<accession>A0A1F5MIN2</accession>
<dbReference type="InterPro" id="IPR001433">
    <property type="entry name" value="OxRdtase_FAD/NAD-bd"/>
</dbReference>
<evidence type="ECO:0000313" key="11">
    <source>
        <dbReference type="Proteomes" id="UP000178017"/>
    </source>
</evidence>
<evidence type="ECO:0000259" key="9">
    <source>
        <dbReference type="PROSITE" id="PS51384"/>
    </source>
</evidence>
<evidence type="ECO:0000256" key="2">
    <source>
        <dbReference type="ARBA" id="ARBA00022630"/>
    </source>
</evidence>
<dbReference type="GO" id="GO:0050660">
    <property type="term" value="F:flavin adenine dinucleotide binding"/>
    <property type="evidence" value="ECO:0007669"/>
    <property type="project" value="TreeGrafter"/>
</dbReference>
<protein>
    <recommendedName>
        <fullName evidence="9">FAD-binding FR-type domain-containing protein</fullName>
    </recommendedName>
</protein>
<reference evidence="10 11" key="1">
    <citation type="journal article" date="2016" name="Nat. Commun.">
        <title>Thousands of microbial genomes shed light on interconnected biogeochemical processes in an aquifer system.</title>
        <authorList>
            <person name="Anantharaman K."/>
            <person name="Brown C.T."/>
            <person name="Hug L.A."/>
            <person name="Sharon I."/>
            <person name="Castelle C.J."/>
            <person name="Probst A.J."/>
            <person name="Thomas B.C."/>
            <person name="Singh A."/>
            <person name="Wilkins M.J."/>
            <person name="Karaoz U."/>
            <person name="Brodie E.L."/>
            <person name="Williams K.H."/>
            <person name="Hubbard S.S."/>
            <person name="Banfield J.F."/>
        </authorList>
    </citation>
    <scope>NUCLEOTIDE SEQUENCE [LARGE SCALE GENOMIC DNA]</scope>
</reference>
<dbReference type="PANTHER" id="PTHR47354">
    <property type="entry name" value="NADH OXIDOREDUCTASE HCR"/>
    <property type="match status" value="1"/>
</dbReference>
<dbReference type="Pfam" id="PF00970">
    <property type="entry name" value="FAD_binding_6"/>
    <property type="match status" value="1"/>
</dbReference>
<dbReference type="PANTHER" id="PTHR47354:SF8">
    <property type="entry name" value="1,2-PHENYLACETYL-COA EPOXIDASE, SUBUNIT E"/>
    <property type="match status" value="1"/>
</dbReference>
<dbReference type="EMBL" id="MFDO01000021">
    <property type="protein sequence ID" value="OGE65224.1"/>
    <property type="molecule type" value="Genomic_DNA"/>
</dbReference>
<dbReference type="InterPro" id="IPR039261">
    <property type="entry name" value="FNR_nucleotide-bd"/>
</dbReference>
<proteinExistence type="predicted"/>
<keyword evidence="5" id="KW-0274">FAD</keyword>
<keyword evidence="2" id="KW-0285">Flavoprotein</keyword>
<dbReference type="InterPro" id="IPR017938">
    <property type="entry name" value="Riboflavin_synthase-like_b-brl"/>
</dbReference>
<evidence type="ECO:0000256" key="7">
    <source>
        <dbReference type="ARBA" id="ARBA00023004"/>
    </source>
</evidence>
<dbReference type="AlphaFoldDB" id="A0A1F5MIN2"/>
<evidence type="ECO:0000256" key="5">
    <source>
        <dbReference type="ARBA" id="ARBA00022827"/>
    </source>
</evidence>
<evidence type="ECO:0000256" key="1">
    <source>
        <dbReference type="ARBA" id="ARBA00001974"/>
    </source>
</evidence>
<dbReference type="GO" id="GO:0051537">
    <property type="term" value="F:2 iron, 2 sulfur cluster binding"/>
    <property type="evidence" value="ECO:0007669"/>
    <property type="project" value="UniProtKB-KW"/>
</dbReference>
<evidence type="ECO:0000256" key="8">
    <source>
        <dbReference type="ARBA" id="ARBA00023014"/>
    </source>
</evidence>
<dbReference type="InterPro" id="IPR050415">
    <property type="entry name" value="MRET"/>
</dbReference>
<dbReference type="Proteomes" id="UP000178017">
    <property type="component" value="Unassembled WGS sequence"/>
</dbReference>
<name>A0A1F5MIN2_9BACT</name>
<dbReference type="Pfam" id="PF00175">
    <property type="entry name" value="NAD_binding_1"/>
    <property type="match status" value="1"/>
</dbReference>
<organism evidence="10 11">
    <name type="scientific">Candidatus Daviesbacteria bacterium RIFCSPLOWO2_01_FULL_40_24</name>
    <dbReference type="NCBI Taxonomy" id="1797787"/>
    <lineage>
        <taxon>Bacteria</taxon>
        <taxon>Candidatus Daviesiibacteriota</taxon>
    </lineage>
</organism>
<dbReference type="PROSITE" id="PS51384">
    <property type="entry name" value="FAD_FR"/>
    <property type="match status" value="1"/>
</dbReference>
<keyword evidence="6" id="KW-0560">Oxidoreductase</keyword>
<dbReference type="SUPFAM" id="SSF63380">
    <property type="entry name" value="Riboflavin synthase domain-like"/>
    <property type="match status" value="1"/>
</dbReference>
<feature type="domain" description="FAD-binding FR-type" evidence="9">
    <location>
        <begin position="1"/>
        <end position="104"/>
    </location>
</feature>
<evidence type="ECO:0000256" key="4">
    <source>
        <dbReference type="ARBA" id="ARBA00022723"/>
    </source>
</evidence>